<keyword evidence="1" id="KW-0732">Signal</keyword>
<dbReference type="EMBL" id="BQKI01000097">
    <property type="protein sequence ID" value="GJN38933.1"/>
    <property type="molecule type" value="Genomic_DNA"/>
</dbReference>
<evidence type="ECO:0000313" key="3">
    <source>
        <dbReference type="Proteomes" id="UP001054889"/>
    </source>
</evidence>
<evidence type="ECO:0000256" key="1">
    <source>
        <dbReference type="SAM" id="SignalP"/>
    </source>
</evidence>
<name>A0AAV5FVZ7_ELECO</name>
<keyword evidence="3" id="KW-1185">Reference proteome</keyword>
<comment type="caution">
    <text evidence="2">The sequence shown here is derived from an EMBL/GenBank/DDBJ whole genome shotgun (WGS) entry which is preliminary data.</text>
</comment>
<evidence type="ECO:0000313" key="2">
    <source>
        <dbReference type="EMBL" id="GJN38933.1"/>
    </source>
</evidence>
<feature type="signal peptide" evidence="1">
    <location>
        <begin position="1"/>
        <end position="23"/>
    </location>
</feature>
<organism evidence="2 3">
    <name type="scientific">Eleusine coracana subsp. coracana</name>
    <dbReference type="NCBI Taxonomy" id="191504"/>
    <lineage>
        <taxon>Eukaryota</taxon>
        <taxon>Viridiplantae</taxon>
        <taxon>Streptophyta</taxon>
        <taxon>Embryophyta</taxon>
        <taxon>Tracheophyta</taxon>
        <taxon>Spermatophyta</taxon>
        <taxon>Magnoliopsida</taxon>
        <taxon>Liliopsida</taxon>
        <taxon>Poales</taxon>
        <taxon>Poaceae</taxon>
        <taxon>PACMAD clade</taxon>
        <taxon>Chloridoideae</taxon>
        <taxon>Cynodonteae</taxon>
        <taxon>Eleusininae</taxon>
        <taxon>Eleusine</taxon>
    </lineage>
</organism>
<accession>A0AAV5FVZ7</accession>
<gene>
    <name evidence="2" type="primary">gb28014</name>
    <name evidence="2" type="ORF">PR202_gb28014</name>
</gene>
<protein>
    <submittedName>
        <fullName evidence="2">Uncharacterized protein</fullName>
    </submittedName>
</protein>
<reference evidence="2" key="2">
    <citation type="submission" date="2021-12" db="EMBL/GenBank/DDBJ databases">
        <title>Resequencing data analysis of finger millet.</title>
        <authorList>
            <person name="Hatakeyama M."/>
            <person name="Aluri S."/>
            <person name="Balachadran M.T."/>
            <person name="Sivarajan S.R."/>
            <person name="Poveda L."/>
            <person name="Shimizu-Inatsugi R."/>
            <person name="Schlapbach R."/>
            <person name="Sreeman S.M."/>
            <person name="Shimizu K.K."/>
        </authorList>
    </citation>
    <scope>NUCLEOTIDE SEQUENCE</scope>
</reference>
<dbReference type="AlphaFoldDB" id="A0AAV5FVZ7"/>
<reference evidence="2" key="1">
    <citation type="journal article" date="2018" name="DNA Res.">
        <title>Multiple hybrid de novo genome assembly of finger millet, an orphan allotetraploid crop.</title>
        <authorList>
            <person name="Hatakeyama M."/>
            <person name="Aluri S."/>
            <person name="Balachadran M.T."/>
            <person name="Sivarajan S.R."/>
            <person name="Patrignani A."/>
            <person name="Gruter S."/>
            <person name="Poveda L."/>
            <person name="Shimizu-Inatsugi R."/>
            <person name="Baeten J."/>
            <person name="Francoijs K.J."/>
            <person name="Nataraja K.N."/>
            <person name="Reddy Y.A.N."/>
            <person name="Phadnis S."/>
            <person name="Ravikumar R.L."/>
            <person name="Schlapbach R."/>
            <person name="Sreeman S.M."/>
            <person name="Shimizu K.K."/>
        </authorList>
    </citation>
    <scope>NUCLEOTIDE SEQUENCE</scope>
</reference>
<feature type="chain" id="PRO_5044000093" evidence="1">
    <location>
        <begin position="24"/>
        <end position="84"/>
    </location>
</feature>
<dbReference type="Proteomes" id="UP001054889">
    <property type="component" value="Unassembled WGS sequence"/>
</dbReference>
<proteinExistence type="predicted"/>
<sequence length="84" mass="8947">MAAASSPSHRHLLLALLVAVASACFSAAAAAQAGSGEGYTIAGRIKIEGKSPPLLTYRLRVQWEFCEFNSNLDAINTYHVRADV</sequence>